<evidence type="ECO:0000313" key="2">
    <source>
        <dbReference type="Proteomes" id="UP001177670"/>
    </source>
</evidence>
<reference evidence="1" key="1">
    <citation type="submission" date="2021-10" db="EMBL/GenBank/DDBJ databases">
        <title>Melipona bicolor Genome sequencing and assembly.</title>
        <authorList>
            <person name="Araujo N.S."/>
            <person name="Arias M.C."/>
        </authorList>
    </citation>
    <scope>NUCLEOTIDE SEQUENCE</scope>
    <source>
        <strain evidence="1">USP_2M_L1-L4_2017</strain>
        <tissue evidence="1">Whole body</tissue>
    </source>
</reference>
<organism evidence="1 2">
    <name type="scientific">Melipona bicolor</name>
    <dbReference type="NCBI Taxonomy" id="60889"/>
    <lineage>
        <taxon>Eukaryota</taxon>
        <taxon>Metazoa</taxon>
        <taxon>Ecdysozoa</taxon>
        <taxon>Arthropoda</taxon>
        <taxon>Hexapoda</taxon>
        <taxon>Insecta</taxon>
        <taxon>Pterygota</taxon>
        <taxon>Neoptera</taxon>
        <taxon>Endopterygota</taxon>
        <taxon>Hymenoptera</taxon>
        <taxon>Apocrita</taxon>
        <taxon>Aculeata</taxon>
        <taxon>Apoidea</taxon>
        <taxon>Anthophila</taxon>
        <taxon>Apidae</taxon>
        <taxon>Melipona</taxon>
    </lineage>
</organism>
<gene>
    <name evidence="1" type="ORF">K0M31_003470</name>
</gene>
<comment type="caution">
    <text evidence="1">The sequence shown here is derived from an EMBL/GenBank/DDBJ whole genome shotgun (WGS) entry which is preliminary data.</text>
</comment>
<proteinExistence type="predicted"/>
<feature type="non-terminal residue" evidence="1">
    <location>
        <position position="1"/>
    </location>
</feature>
<name>A0AA40KPK2_9HYME</name>
<evidence type="ECO:0000313" key="1">
    <source>
        <dbReference type="EMBL" id="KAK1127977.1"/>
    </source>
</evidence>
<protein>
    <submittedName>
        <fullName evidence="1">Uncharacterized protein</fullName>
    </submittedName>
</protein>
<keyword evidence="2" id="KW-1185">Reference proteome</keyword>
<accession>A0AA40KPK2</accession>
<sequence>CSRGKGGRRAGRESLIFRAADKGKRGSWMTRNYRCFDGRNSQRQSPLSEDIGAIPIERPPGFYNFNGN</sequence>
<dbReference type="EMBL" id="JAHYIQ010000011">
    <property type="protein sequence ID" value="KAK1127977.1"/>
    <property type="molecule type" value="Genomic_DNA"/>
</dbReference>
<dbReference type="Proteomes" id="UP001177670">
    <property type="component" value="Unassembled WGS sequence"/>
</dbReference>
<dbReference type="AlphaFoldDB" id="A0AA40KPK2"/>